<evidence type="ECO:0000313" key="2">
    <source>
        <dbReference type="Proteomes" id="UP000218831"/>
    </source>
</evidence>
<dbReference type="AlphaFoldDB" id="A0A2A2G6P2"/>
<evidence type="ECO:0000313" key="1">
    <source>
        <dbReference type="EMBL" id="PAU93301.1"/>
    </source>
</evidence>
<proteinExistence type="predicted"/>
<accession>A0A2A2G6P2</accession>
<comment type="caution">
    <text evidence="1">The sequence shown here is derived from an EMBL/GenBank/DDBJ whole genome shotgun (WGS) entry which is preliminary data.</text>
</comment>
<reference evidence="1 2" key="1">
    <citation type="submission" date="2017-08" db="EMBL/GenBank/DDBJ databases">
        <title>Aliifodinibius alkalisoli sp. nov., isolated from saline alkaline soil.</title>
        <authorList>
            <person name="Liu D."/>
            <person name="Zhang G."/>
        </authorList>
    </citation>
    <scope>NUCLEOTIDE SEQUENCE [LARGE SCALE GENOMIC DNA]</scope>
    <source>
        <strain evidence="1 2">WN023</strain>
    </source>
</reference>
<keyword evidence="2" id="KW-1185">Reference proteome</keyword>
<dbReference type="EMBL" id="NSKE01000009">
    <property type="protein sequence ID" value="PAU93301.1"/>
    <property type="molecule type" value="Genomic_DNA"/>
</dbReference>
<name>A0A2A2G6P2_9BACT</name>
<protein>
    <submittedName>
        <fullName evidence="1">Uncharacterized protein</fullName>
    </submittedName>
</protein>
<gene>
    <name evidence="1" type="ORF">CK503_12830</name>
</gene>
<dbReference type="Proteomes" id="UP000218831">
    <property type="component" value="Unassembled WGS sequence"/>
</dbReference>
<organism evidence="1 2">
    <name type="scientific">Fodinibius salipaludis</name>
    <dbReference type="NCBI Taxonomy" id="2032627"/>
    <lineage>
        <taxon>Bacteria</taxon>
        <taxon>Pseudomonadati</taxon>
        <taxon>Balneolota</taxon>
        <taxon>Balneolia</taxon>
        <taxon>Balneolales</taxon>
        <taxon>Balneolaceae</taxon>
        <taxon>Fodinibius</taxon>
    </lineage>
</organism>
<sequence length="121" mass="13105">MGLFSYSSVGQGAQATMRVSVTVVSGSTIDVEMPELILLSQNKKSDLGSLNFKGINEGNVLINSANKIILTDQNGNQIIMNIESNRRQEQGTNGIHFKGQSEGQLLSSMYQGELTTSIAYF</sequence>